<dbReference type="OrthoDB" id="3190463at2"/>
<evidence type="ECO:0000256" key="4">
    <source>
        <dbReference type="ARBA" id="ARBA00022989"/>
    </source>
</evidence>
<feature type="domain" description="EamA" evidence="7">
    <location>
        <begin position="5"/>
        <end position="145"/>
    </location>
</feature>
<name>A0A081NU30_9BACL</name>
<protein>
    <recommendedName>
        <fullName evidence="7">EamA domain-containing protein</fullName>
    </recommendedName>
</protein>
<dbReference type="Proteomes" id="UP000028123">
    <property type="component" value="Unassembled WGS sequence"/>
</dbReference>
<feature type="transmembrane region" description="Helical" evidence="6">
    <location>
        <begin position="214"/>
        <end position="237"/>
    </location>
</feature>
<feature type="transmembrane region" description="Helical" evidence="6">
    <location>
        <begin position="128"/>
        <end position="146"/>
    </location>
</feature>
<dbReference type="InterPro" id="IPR037185">
    <property type="entry name" value="EmrE-like"/>
</dbReference>
<comment type="similarity">
    <text evidence="2">Belongs to the EamA transporter family.</text>
</comment>
<evidence type="ECO:0000313" key="8">
    <source>
        <dbReference type="EMBL" id="KEQ21953.1"/>
    </source>
</evidence>
<dbReference type="EMBL" id="JNVM01000051">
    <property type="protein sequence ID" value="KEQ21953.1"/>
    <property type="molecule type" value="Genomic_DNA"/>
</dbReference>
<dbReference type="RefSeq" id="WP_036693009.1">
    <property type="nucleotide sequence ID" value="NZ_JNVM01000051.1"/>
</dbReference>
<accession>A0A081NU30</accession>
<feature type="transmembrane region" description="Helical" evidence="6">
    <location>
        <begin position="7"/>
        <end position="27"/>
    </location>
</feature>
<dbReference type="SUPFAM" id="SSF103481">
    <property type="entry name" value="Multidrug resistance efflux transporter EmrE"/>
    <property type="match status" value="2"/>
</dbReference>
<evidence type="ECO:0000256" key="6">
    <source>
        <dbReference type="SAM" id="Phobius"/>
    </source>
</evidence>
<feature type="transmembrane region" description="Helical" evidence="6">
    <location>
        <begin position="158"/>
        <end position="178"/>
    </location>
</feature>
<keyword evidence="4 6" id="KW-1133">Transmembrane helix</keyword>
<keyword evidence="9" id="KW-1185">Reference proteome</keyword>
<proteinExistence type="inferred from homology"/>
<evidence type="ECO:0000256" key="3">
    <source>
        <dbReference type="ARBA" id="ARBA00022692"/>
    </source>
</evidence>
<evidence type="ECO:0000256" key="2">
    <source>
        <dbReference type="ARBA" id="ARBA00007362"/>
    </source>
</evidence>
<sequence length="299" mass="32819">MKIKSILFLTGISLIWGSQFFFVDLIISKVPPVTLAAVKALVGAITLALIHFFLFTKKEQSQPSSTYQNKRVRVLYVAIALFEAIIPFFLIGWGQQRVSSSIASIIMGTVPIFTLLILFIFRISRLRLMHFLSIGVGFIGILLMILPSLTVNFTNQSLWGMPALIIASLSFAVSLVLIEKLPPMSSVLAMRNVLIIASIVLIPASFLLENPLSMSLTFIEMLSLLILGVFHAGIVYMMFNQLIKQSGSAFASLTNYFVPVIGVILGTILLGDQIDAKTWFALMIILISLIMGSAASKSK</sequence>
<feature type="transmembrane region" description="Helical" evidence="6">
    <location>
        <begin position="74"/>
        <end position="94"/>
    </location>
</feature>
<dbReference type="InterPro" id="IPR000620">
    <property type="entry name" value="EamA_dom"/>
</dbReference>
<evidence type="ECO:0000256" key="1">
    <source>
        <dbReference type="ARBA" id="ARBA00004127"/>
    </source>
</evidence>
<dbReference type="eggNOG" id="COG0697">
    <property type="taxonomic scope" value="Bacteria"/>
</dbReference>
<organism evidence="8 9">
    <name type="scientific">Paenibacillus tyrfis</name>
    <dbReference type="NCBI Taxonomy" id="1501230"/>
    <lineage>
        <taxon>Bacteria</taxon>
        <taxon>Bacillati</taxon>
        <taxon>Bacillota</taxon>
        <taxon>Bacilli</taxon>
        <taxon>Bacillales</taxon>
        <taxon>Paenibacillaceae</taxon>
        <taxon>Paenibacillus</taxon>
    </lineage>
</organism>
<dbReference type="InterPro" id="IPR050638">
    <property type="entry name" value="AA-Vitamin_Transporters"/>
</dbReference>
<evidence type="ECO:0000256" key="5">
    <source>
        <dbReference type="ARBA" id="ARBA00023136"/>
    </source>
</evidence>
<keyword evidence="5 6" id="KW-0472">Membrane</keyword>
<dbReference type="PANTHER" id="PTHR32322">
    <property type="entry name" value="INNER MEMBRANE TRANSPORTER"/>
    <property type="match status" value="1"/>
</dbReference>
<reference evidence="8 9" key="1">
    <citation type="submission" date="2014-06" db="EMBL/GenBank/DDBJ databases">
        <title>Draft genome sequence of Paenibacillus sp. MSt1.</title>
        <authorList>
            <person name="Aw Y.K."/>
            <person name="Ong K.S."/>
            <person name="Gan H.M."/>
            <person name="Lee S.M."/>
        </authorList>
    </citation>
    <scope>NUCLEOTIDE SEQUENCE [LARGE SCALE GENOMIC DNA]</scope>
    <source>
        <strain evidence="8 9">MSt1</strain>
    </source>
</reference>
<dbReference type="PANTHER" id="PTHR32322:SF2">
    <property type="entry name" value="EAMA DOMAIN-CONTAINING PROTEIN"/>
    <property type="match status" value="1"/>
</dbReference>
<feature type="transmembrane region" description="Helical" evidence="6">
    <location>
        <begin position="276"/>
        <end position="295"/>
    </location>
</feature>
<gene>
    <name evidence="8" type="ORF">ET33_30245</name>
</gene>
<feature type="domain" description="EamA" evidence="7">
    <location>
        <begin position="159"/>
        <end position="291"/>
    </location>
</feature>
<comment type="subcellular location">
    <subcellularLocation>
        <location evidence="1">Endomembrane system</location>
        <topology evidence="1">Multi-pass membrane protein</topology>
    </subcellularLocation>
</comment>
<feature type="transmembrane region" description="Helical" evidence="6">
    <location>
        <begin position="190"/>
        <end position="208"/>
    </location>
</feature>
<dbReference type="AlphaFoldDB" id="A0A081NU30"/>
<evidence type="ECO:0000313" key="9">
    <source>
        <dbReference type="Proteomes" id="UP000028123"/>
    </source>
</evidence>
<evidence type="ECO:0000259" key="7">
    <source>
        <dbReference type="Pfam" id="PF00892"/>
    </source>
</evidence>
<feature type="transmembrane region" description="Helical" evidence="6">
    <location>
        <begin position="33"/>
        <end position="54"/>
    </location>
</feature>
<dbReference type="GO" id="GO:0016020">
    <property type="term" value="C:membrane"/>
    <property type="evidence" value="ECO:0007669"/>
    <property type="project" value="UniProtKB-SubCell"/>
</dbReference>
<keyword evidence="3 6" id="KW-0812">Transmembrane</keyword>
<comment type="caution">
    <text evidence="8">The sequence shown here is derived from an EMBL/GenBank/DDBJ whole genome shotgun (WGS) entry which is preliminary data.</text>
</comment>
<feature type="transmembrane region" description="Helical" evidence="6">
    <location>
        <begin position="249"/>
        <end position="270"/>
    </location>
</feature>
<dbReference type="Pfam" id="PF00892">
    <property type="entry name" value="EamA"/>
    <property type="match status" value="2"/>
</dbReference>
<feature type="transmembrane region" description="Helical" evidence="6">
    <location>
        <begin position="100"/>
        <end position="121"/>
    </location>
</feature>